<evidence type="ECO:0000313" key="3">
    <source>
        <dbReference type="Proteomes" id="UP000001492"/>
    </source>
</evidence>
<accession>E8RV19</accession>
<sequence length="36" mass="4020">MRAFKINPDDLMDKIFPMVIARAMLAAFVAAVFSAF</sequence>
<feature type="transmembrane region" description="Helical" evidence="1">
    <location>
        <begin position="15"/>
        <end position="35"/>
    </location>
</feature>
<evidence type="ECO:0000256" key="1">
    <source>
        <dbReference type="SAM" id="Phobius"/>
    </source>
</evidence>
<reference evidence="3" key="1">
    <citation type="submission" date="2010-12" db="EMBL/GenBank/DDBJ databases">
        <title>Complete sequence of chromosome 2 of Asticcacaulis excentricus CB 48.</title>
        <authorList>
            <consortium name="US DOE Joint Genome Institute"/>
            <person name="Lucas S."/>
            <person name="Copeland A."/>
            <person name="Lapidus A."/>
            <person name="Cheng J.-F."/>
            <person name="Bruce D."/>
            <person name="Goodwin L."/>
            <person name="Pitluck S."/>
            <person name="Teshima H."/>
            <person name="Davenport K."/>
            <person name="Detter J.C."/>
            <person name="Han C."/>
            <person name="Tapia R."/>
            <person name="Land M."/>
            <person name="Hauser L."/>
            <person name="Jeffries C."/>
            <person name="Kyrpides N."/>
            <person name="Ivanova N."/>
            <person name="Ovchinnikova G."/>
            <person name="Brun Y.V."/>
            <person name="Woyke T."/>
        </authorList>
    </citation>
    <scope>NUCLEOTIDE SEQUENCE [LARGE SCALE GENOMIC DNA]</scope>
    <source>
        <strain evidence="3">ATCC 15261 / DSM 4724 / KCTC 12464 / NCIMB 9791 / VKM B-1370 / CB 48</strain>
    </source>
</reference>
<keyword evidence="1" id="KW-1133">Transmembrane helix</keyword>
<organism evidence="2 3">
    <name type="scientific">Asticcacaulis excentricus (strain ATCC 15261 / DSM 4724 / KCTC 12464 / NCIMB 9791 / VKM B-1370 / CB 48)</name>
    <dbReference type="NCBI Taxonomy" id="573065"/>
    <lineage>
        <taxon>Bacteria</taxon>
        <taxon>Pseudomonadati</taxon>
        <taxon>Pseudomonadota</taxon>
        <taxon>Alphaproteobacteria</taxon>
        <taxon>Caulobacterales</taxon>
        <taxon>Caulobacteraceae</taxon>
        <taxon>Asticcacaulis</taxon>
    </lineage>
</organism>
<dbReference type="Proteomes" id="UP000001492">
    <property type="component" value="Chromosome 2"/>
</dbReference>
<dbReference type="AlphaFoldDB" id="E8RV19"/>
<protein>
    <submittedName>
        <fullName evidence="2">Uncharacterized protein</fullName>
    </submittedName>
</protein>
<dbReference type="KEGG" id="aex:Astex_2571"/>
<keyword evidence="3" id="KW-1185">Reference proteome</keyword>
<proteinExistence type="predicted"/>
<name>E8RV19_ASTEC</name>
<dbReference type="EMBL" id="CP002396">
    <property type="protein sequence ID" value="ADU14219.1"/>
    <property type="molecule type" value="Genomic_DNA"/>
</dbReference>
<evidence type="ECO:0000313" key="2">
    <source>
        <dbReference type="EMBL" id="ADU14219.1"/>
    </source>
</evidence>
<dbReference type="HOGENOM" id="CLU_3354265_0_0_5"/>
<keyword evidence="1" id="KW-0812">Transmembrane</keyword>
<keyword evidence="1" id="KW-0472">Membrane</keyword>
<gene>
    <name evidence="2" type="ordered locus">Astex_2571</name>
</gene>